<sequence length="469" mass="54726">MTRTSISDSRPQSRNGSICSEDEKASSVVGTPEKKSEKTSASSSEKSGATYTKDDSKFTILRSLGEHSNAKLTSKLGDPVLQRPISNLRHLRGRDGILEPALLTSKHGQWLAWNDPVFTRRRSIEEQRLCKRLATPTEQKSTVTSFKRSLQLLGLKESDLGLNCVKTKSNEIKIQRGRATPTFSTQLKQRSVSLTNLRNAVQESGLPTVQAIEKMHRDILTRAVYEEWYFRKQTESRVRKELEEEVQRKREQEIEWIKLEKKQRAEENFEKWKKRKAQLHKEQQKEANNKGAKPSPYAKEKPGGDKAFDAWKAKKDEEIKAKINIKKKLVEEEKNKKDKEEKKAAAQAAFRAWKQQVDEELKKHLKEKEREKKKEEEKKEEEAKVKRENAKACFMKWKTDKDKEIKESLKMKRSKSKQRAEEITTRKKEREYEAAQAFEEWLDQVEEREDKKINSKNSLKDDVPPWYPV</sequence>
<evidence type="ECO:0000313" key="3">
    <source>
        <dbReference type="Proteomes" id="UP001378592"/>
    </source>
</evidence>
<dbReference type="EMBL" id="JAZDUA010000059">
    <property type="protein sequence ID" value="KAK7870371.1"/>
    <property type="molecule type" value="Genomic_DNA"/>
</dbReference>
<dbReference type="AlphaFoldDB" id="A0AAN9VX37"/>
<dbReference type="GO" id="GO:0008017">
    <property type="term" value="F:microtubule binding"/>
    <property type="evidence" value="ECO:0007669"/>
    <property type="project" value="TreeGrafter"/>
</dbReference>
<dbReference type="InterPro" id="IPR026106">
    <property type="entry name" value="MAP9"/>
</dbReference>
<protein>
    <recommendedName>
        <fullName evidence="4">Microtubule-associated protein 9</fullName>
    </recommendedName>
</protein>
<dbReference type="PANTHER" id="PTHR14739:SF9">
    <property type="entry name" value="MICROTUBULE-ASSOCIATED PROTEIN 9"/>
    <property type="match status" value="1"/>
</dbReference>
<name>A0AAN9VX37_9ORTH</name>
<feature type="region of interest" description="Disordered" evidence="1">
    <location>
        <begin position="449"/>
        <end position="469"/>
    </location>
</feature>
<dbReference type="GO" id="GO:1902412">
    <property type="term" value="P:regulation of mitotic cytokinesis"/>
    <property type="evidence" value="ECO:0007669"/>
    <property type="project" value="TreeGrafter"/>
</dbReference>
<feature type="region of interest" description="Disordered" evidence="1">
    <location>
        <begin position="325"/>
        <end position="348"/>
    </location>
</feature>
<feature type="region of interest" description="Disordered" evidence="1">
    <location>
        <begin position="364"/>
        <end position="385"/>
    </location>
</feature>
<gene>
    <name evidence="2" type="ORF">R5R35_000542</name>
</gene>
<dbReference type="Proteomes" id="UP001378592">
    <property type="component" value="Unassembled WGS sequence"/>
</dbReference>
<comment type="caution">
    <text evidence="2">The sequence shown here is derived from an EMBL/GenBank/DDBJ whole genome shotgun (WGS) entry which is preliminary data.</text>
</comment>
<accession>A0AAN9VX37</accession>
<dbReference type="PANTHER" id="PTHR14739">
    <property type="entry name" value="MICROTUBULE-ASSOCIATED PROTEIN 9"/>
    <property type="match status" value="1"/>
</dbReference>
<proteinExistence type="predicted"/>
<feature type="region of interest" description="Disordered" evidence="1">
    <location>
        <begin position="276"/>
        <end position="313"/>
    </location>
</feature>
<reference evidence="2 3" key="1">
    <citation type="submission" date="2024-03" db="EMBL/GenBank/DDBJ databases">
        <title>The genome assembly and annotation of the cricket Gryllus longicercus Weissman &amp; Gray.</title>
        <authorList>
            <person name="Szrajer S."/>
            <person name="Gray D."/>
            <person name="Ylla G."/>
        </authorList>
    </citation>
    <scope>NUCLEOTIDE SEQUENCE [LARGE SCALE GENOMIC DNA]</scope>
    <source>
        <strain evidence="2">DAG 2021-001</strain>
        <tissue evidence="2">Whole body minus gut</tissue>
    </source>
</reference>
<evidence type="ECO:0000313" key="2">
    <source>
        <dbReference type="EMBL" id="KAK7870371.1"/>
    </source>
</evidence>
<feature type="region of interest" description="Disordered" evidence="1">
    <location>
        <begin position="408"/>
        <end position="429"/>
    </location>
</feature>
<dbReference type="GO" id="GO:0000235">
    <property type="term" value="C:astral microtubule"/>
    <property type="evidence" value="ECO:0007669"/>
    <property type="project" value="TreeGrafter"/>
</dbReference>
<feature type="compositionally biased region" description="Basic and acidic residues" evidence="1">
    <location>
        <begin position="279"/>
        <end position="288"/>
    </location>
</feature>
<evidence type="ECO:0000256" key="1">
    <source>
        <dbReference type="SAM" id="MobiDB-lite"/>
    </source>
</evidence>
<feature type="compositionally biased region" description="Basic and acidic residues" evidence="1">
    <location>
        <begin position="449"/>
        <end position="463"/>
    </location>
</feature>
<evidence type="ECO:0008006" key="4">
    <source>
        <dbReference type="Google" id="ProtNLM"/>
    </source>
</evidence>
<feature type="region of interest" description="Disordered" evidence="1">
    <location>
        <begin position="1"/>
        <end position="52"/>
    </location>
</feature>
<feature type="compositionally biased region" description="Basic and acidic residues" evidence="1">
    <location>
        <begin position="298"/>
        <end position="313"/>
    </location>
</feature>
<dbReference type="GO" id="GO:0090307">
    <property type="term" value="P:mitotic spindle assembly"/>
    <property type="evidence" value="ECO:0007669"/>
    <property type="project" value="TreeGrafter"/>
</dbReference>
<feature type="compositionally biased region" description="Polar residues" evidence="1">
    <location>
        <begin position="1"/>
        <end position="18"/>
    </location>
</feature>
<feature type="compositionally biased region" description="Basic and acidic residues" evidence="1">
    <location>
        <begin position="418"/>
        <end position="429"/>
    </location>
</feature>
<keyword evidence="3" id="KW-1185">Reference proteome</keyword>
<dbReference type="GO" id="GO:0000281">
    <property type="term" value="P:mitotic cytokinesis"/>
    <property type="evidence" value="ECO:0007669"/>
    <property type="project" value="InterPro"/>
</dbReference>
<organism evidence="2 3">
    <name type="scientific">Gryllus longicercus</name>
    <dbReference type="NCBI Taxonomy" id="2509291"/>
    <lineage>
        <taxon>Eukaryota</taxon>
        <taxon>Metazoa</taxon>
        <taxon>Ecdysozoa</taxon>
        <taxon>Arthropoda</taxon>
        <taxon>Hexapoda</taxon>
        <taxon>Insecta</taxon>
        <taxon>Pterygota</taxon>
        <taxon>Neoptera</taxon>
        <taxon>Polyneoptera</taxon>
        <taxon>Orthoptera</taxon>
        <taxon>Ensifera</taxon>
        <taxon>Gryllidea</taxon>
        <taxon>Grylloidea</taxon>
        <taxon>Gryllidae</taxon>
        <taxon>Gryllinae</taxon>
        <taxon>Gryllus</taxon>
    </lineage>
</organism>
<feature type="compositionally biased region" description="Basic and acidic residues" evidence="1">
    <location>
        <begin position="328"/>
        <end position="344"/>
    </location>
</feature>